<dbReference type="PANTHER" id="PTHR37302">
    <property type="entry name" value="SLR1116 PROTEIN"/>
    <property type="match status" value="1"/>
</dbReference>
<gene>
    <name evidence="4" type="ORF">ON006_10070</name>
</gene>
<evidence type="ECO:0000256" key="2">
    <source>
        <dbReference type="ARBA" id="ARBA00022723"/>
    </source>
</evidence>
<reference evidence="4" key="1">
    <citation type="submission" date="2022-11" db="EMBL/GenBank/DDBJ databases">
        <title>Dyadobacter pollutisoli sp. nov., isolated from plastic dumped soil.</title>
        <authorList>
            <person name="Kim J.M."/>
            <person name="Kim K.R."/>
            <person name="Lee J.K."/>
            <person name="Hao L."/>
            <person name="Jeon C.O."/>
        </authorList>
    </citation>
    <scope>NUCLEOTIDE SEQUENCE</scope>
    <source>
        <strain evidence="4">U1</strain>
    </source>
</reference>
<keyword evidence="5" id="KW-1185">Reference proteome</keyword>
<dbReference type="EMBL" id="CP112998">
    <property type="protein sequence ID" value="WAC14285.1"/>
    <property type="molecule type" value="Genomic_DNA"/>
</dbReference>
<proteinExistence type="inferred from homology"/>
<dbReference type="InterPro" id="IPR034660">
    <property type="entry name" value="DinB/YfiT-like"/>
</dbReference>
<feature type="binding site" evidence="3">
    <location>
        <position position="141"/>
    </location>
    <ligand>
        <name>a divalent metal cation</name>
        <dbReference type="ChEBI" id="CHEBI:60240"/>
    </ligand>
</feature>
<evidence type="ECO:0000313" key="4">
    <source>
        <dbReference type="EMBL" id="WAC14285.1"/>
    </source>
</evidence>
<evidence type="ECO:0000313" key="5">
    <source>
        <dbReference type="Proteomes" id="UP001164653"/>
    </source>
</evidence>
<dbReference type="PANTHER" id="PTHR37302:SF3">
    <property type="entry name" value="DAMAGE-INDUCIBLE PROTEIN DINB"/>
    <property type="match status" value="1"/>
</dbReference>
<organism evidence="4 5">
    <name type="scientific">Dyadobacter pollutisoli</name>
    <dbReference type="NCBI Taxonomy" id="2910158"/>
    <lineage>
        <taxon>Bacteria</taxon>
        <taxon>Pseudomonadati</taxon>
        <taxon>Bacteroidota</taxon>
        <taxon>Cytophagia</taxon>
        <taxon>Cytophagales</taxon>
        <taxon>Spirosomataceae</taxon>
        <taxon>Dyadobacter</taxon>
    </lineage>
</organism>
<dbReference type="Pfam" id="PF05163">
    <property type="entry name" value="DinB"/>
    <property type="match status" value="1"/>
</dbReference>
<sequence>MSELTVLPTVETSLAYLMKNYTDYNHWANCTLVNWLKTKPREILEIEVHSSFNTIRQTLIHILQTQSYWYSIIRPEIGYEDEQFTGNLEETFDRIVAQSEEMAIYIENLAIETLQEDTLVVSQWFESNFPRFEYIMHCMNHSTYHRGQIVTMGRNLGFTDAPMTDYNFYNVMAK</sequence>
<evidence type="ECO:0000256" key="1">
    <source>
        <dbReference type="ARBA" id="ARBA00008635"/>
    </source>
</evidence>
<evidence type="ECO:0000256" key="3">
    <source>
        <dbReference type="PIRSR" id="PIRSR607837-1"/>
    </source>
</evidence>
<keyword evidence="2 3" id="KW-0479">Metal-binding</keyword>
<dbReference type="KEGG" id="dpf:ON006_10070"/>
<feature type="binding site" evidence="3">
    <location>
        <position position="145"/>
    </location>
    <ligand>
        <name>a divalent metal cation</name>
        <dbReference type="ChEBI" id="CHEBI:60240"/>
    </ligand>
</feature>
<dbReference type="GO" id="GO:0046872">
    <property type="term" value="F:metal ion binding"/>
    <property type="evidence" value="ECO:0007669"/>
    <property type="project" value="UniProtKB-KW"/>
</dbReference>
<name>A0A9E8NCU2_9BACT</name>
<protein>
    <submittedName>
        <fullName evidence="4">Damage-inducible protein DinB</fullName>
    </submittedName>
</protein>
<dbReference type="AlphaFoldDB" id="A0A9E8NCU2"/>
<feature type="binding site" evidence="3">
    <location>
        <position position="61"/>
    </location>
    <ligand>
        <name>a divalent metal cation</name>
        <dbReference type="ChEBI" id="CHEBI:60240"/>
    </ligand>
</feature>
<dbReference type="Gene3D" id="1.20.120.450">
    <property type="entry name" value="dinb family like domain"/>
    <property type="match status" value="1"/>
</dbReference>
<dbReference type="Proteomes" id="UP001164653">
    <property type="component" value="Chromosome"/>
</dbReference>
<accession>A0A9E8NCU2</accession>
<dbReference type="SUPFAM" id="SSF109854">
    <property type="entry name" value="DinB/YfiT-like putative metalloenzymes"/>
    <property type="match status" value="1"/>
</dbReference>
<dbReference type="InterPro" id="IPR007837">
    <property type="entry name" value="DinB"/>
</dbReference>
<dbReference type="RefSeq" id="WP_244824358.1">
    <property type="nucleotide sequence ID" value="NZ_CP112998.1"/>
</dbReference>
<comment type="similarity">
    <text evidence="1">Belongs to the DinB family.</text>
</comment>